<feature type="compositionally biased region" description="Basic and acidic residues" evidence="1">
    <location>
        <begin position="22"/>
        <end position="34"/>
    </location>
</feature>
<feature type="region of interest" description="Disordered" evidence="1">
    <location>
        <begin position="1"/>
        <end position="50"/>
    </location>
</feature>
<proteinExistence type="predicted"/>
<evidence type="ECO:0000313" key="2">
    <source>
        <dbReference type="EMBL" id="CAH2108855.1"/>
    </source>
</evidence>
<name>A0AAU9VBQ3_EUPED</name>
<dbReference type="AlphaFoldDB" id="A0AAU9VBQ3"/>
<protein>
    <submittedName>
        <fullName evidence="2">Uncharacterized protein</fullName>
    </submittedName>
</protein>
<gene>
    <name evidence="2" type="ORF">EEDITHA_LOCUS22756</name>
</gene>
<accession>A0AAU9VBQ3</accession>
<dbReference type="EMBL" id="CAKOGL010000043">
    <property type="protein sequence ID" value="CAH2108855.1"/>
    <property type="molecule type" value="Genomic_DNA"/>
</dbReference>
<evidence type="ECO:0000313" key="3">
    <source>
        <dbReference type="Proteomes" id="UP001153954"/>
    </source>
</evidence>
<feature type="compositionally biased region" description="Polar residues" evidence="1">
    <location>
        <begin position="7"/>
        <end position="16"/>
    </location>
</feature>
<reference evidence="2" key="1">
    <citation type="submission" date="2022-03" db="EMBL/GenBank/DDBJ databases">
        <authorList>
            <person name="Tunstrom K."/>
        </authorList>
    </citation>
    <scope>NUCLEOTIDE SEQUENCE</scope>
</reference>
<sequence length="165" mass="18986">MPKRARSQLSKHSSQARAARIRRTEESSPERSQRLAEQNQRKSQLRERESSVERLQRLRAQAESQQLSINRVRNRISANSNRLAFRYDPQVDYAQQASVQIGVMNKICSNCSAKKWTDEPNGMCCASGKVCLPNLQEPPQPIKNLLTNNHPLSGHFLTYIHHFYT</sequence>
<organism evidence="2 3">
    <name type="scientific">Euphydryas editha</name>
    <name type="common">Edith's checkerspot</name>
    <dbReference type="NCBI Taxonomy" id="104508"/>
    <lineage>
        <taxon>Eukaryota</taxon>
        <taxon>Metazoa</taxon>
        <taxon>Ecdysozoa</taxon>
        <taxon>Arthropoda</taxon>
        <taxon>Hexapoda</taxon>
        <taxon>Insecta</taxon>
        <taxon>Pterygota</taxon>
        <taxon>Neoptera</taxon>
        <taxon>Endopterygota</taxon>
        <taxon>Lepidoptera</taxon>
        <taxon>Glossata</taxon>
        <taxon>Ditrysia</taxon>
        <taxon>Papilionoidea</taxon>
        <taxon>Nymphalidae</taxon>
        <taxon>Nymphalinae</taxon>
        <taxon>Euphydryas</taxon>
    </lineage>
</organism>
<comment type="caution">
    <text evidence="2">The sequence shown here is derived from an EMBL/GenBank/DDBJ whole genome shotgun (WGS) entry which is preliminary data.</text>
</comment>
<dbReference type="Proteomes" id="UP001153954">
    <property type="component" value="Unassembled WGS sequence"/>
</dbReference>
<keyword evidence="3" id="KW-1185">Reference proteome</keyword>
<evidence type="ECO:0000256" key="1">
    <source>
        <dbReference type="SAM" id="MobiDB-lite"/>
    </source>
</evidence>